<keyword evidence="4" id="KW-1185">Reference proteome</keyword>
<feature type="region of interest" description="Disordered" evidence="2">
    <location>
        <begin position="1"/>
        <end position="37"/>
    </location>
</feature>
<evidence type="ECO:0000313" key="3">
    <source>
        <dbReference type="EMBL" id="KAF2400483.1"/>
    </source>
</evidence>
<organism evidence="3 4">
    <name type="scientific">Trichodelitschia bisporula</name>
    <dbReference type="NCBI Taxonomy" id="703511"/>
    <lineage>
        <taxon>Eukaryota</taxon>
        <taxon>Fungi</taxon>
        <taxon>Dikarya</taxon>
        <taxon>Ascomycota</taxon>
        <taxon>Pezizomycotina</taxon>
        <taxon>Dothideomycetes</taxon>
        <taxon>Dothideomycetes incertae sedis</taxon>
        <taxon>Phaeotrichales</taxon>
        <taxon>Phaeotrichaceae</taxon>
        <taxon>Trichodelitschia</taxon>
    </lineage>
</organism>
<dbReference type="EMBL" id="ML996695">
    <property type="protein sequence ID" value="KAF2400483.1"/>
    <property type="molecule type" value="Genomic_DNA"/>
</dbReference>
<evidence type="ECO:0000313" key="4">
    <source>
        <dbReference type="Proteomes" id="UP000799640"/>
    </source>
</evidence>
<feature type="compositionally biased region" description="Pro residues" evidence="2">
    <location>
        <begin position="7"/>
        <end position="16"/>
    </location>
</feature>
<feature type="compositionally biased region" description="Polar residues" evidence="2">
    <location>
        <begin position="17"/>
        <end position="26"/>
    </location>
</feature>
<accession>A0A6G1HWP8</accession>
<protein>
    <recommendedName>
        <fullName evidence="5">SWI5-dependent HO expression protein 3</fullName>
    </recommendedName>
</protein>
<dbReference type="AlphaFoldDB" id="A0A6G1HWP8"/>
<gene>
    <name evidence="3" type="ORF">EJ06DRAFT_556783</name>
</gene>
<name>A0A6G1HWP8_9PEZI</name>
<reference evidence="3" key="1">
    <citation type="journal article" date="2020" name="Stud. Mycol.">
        <title>101 Dothideomycetes genomes: a test case for predicting lifestyles and emergence of pathogens.</title>
        <authorList>
            <person name="Haridas S."/>
            <person name="Albert R."/>
            <person name="Binder M."/>
            <person name="Bloem J."/>
            <person name="Labutti K."/>
            <person name="Salamov A."/>
            <person name="Andreopoulos B."/>
            <person name="Baker S."/>
            <person name="Barry K."/>
            <person name="Bills G."/>
            <person name="Bluhm B."/>
            <person name="Cannon C."/>
            <person name="Castanera R."/>
            <person name="Culley D."/>
            <person name="Daum C."/>
            <person name="Ezra D."/>
            <person name="Gonzalez J."/>
            <person name="Henrissat B."/>
            <person name="Kuo A."/>
            <person name="Liang C."/>
            <person name="Lipzen A."/>
            <person name="Lutzoni F."/>
            <person name="Magnuson J."/>
            <person name="Mondo S."/>
            <person name="Nolan M."/>
            <person name="Ohm R."/>
            <person name="Pangilinan J."/>
            <person name="Park H.-J."/>
            <person name="Ramirez L."/>
            <person name="Alfaro M."/>
            <person name="Sun H."/>
            <person name="Tritt A."/>
            <person name="Yoshinaga Y."/>
            <person name="Zwiers L.-H."/>
            <person name="Turgeon B."/>
            <person name="Goodwin S."/>
            <person name="Spatafora J."/>
            <person name="Crous P."/>
            <person name="Grigoriev I."/>
        </authorList>
    </citation>
    <scope>NUCLEOTIDE SEQUENCE</scope>
    <source>
        <strain evidence="3">CBS 262.69</strain>
    </source>
</reference>
<evidence type="ECO:0000256" key="2">
    <source>
        <dbReference type="SAM" id="MobiDB-lite"/>
    </source>
</evidence>
<sequence>MRKASPLPLPAYPTPSSPWAGNTSPSPGDAGTPGRSSAVIARLTADNDRLKREIKAERAAKEEALQQFQALKGRVNMLEEQNGTLAMQCDANASTLNRKERRLDDLKTQLDVEVARRQEAENRQAEMGRKLGDLRAETSREVSQANGARQVAEAGYNTLAKDYFALKKKAEAAQKQLAAAYKAIDEKVASAEKYTVVADQIRQSGEKNDQLVVEMKATIDSYHQTDDQMKQAYLVRIAELERAHFEKQAEIDRLHADMLETRDRMNWVMGLHKARQQPQ</sequence>
<dbReference type="Proteomes" id="UP000799640">
    <property type="component" value="Unassembled WGS sequence"/>
</dbReference>
<dbReference type="Gene3D" id="1.10.287.1490">
    <property type="match status" value="1"/>
</dbReference>
<proteinExistence type="predicted"/>
<feature type="coiled-coil region" evidence="1">
    <location>
        <begin position="40"/>
        <end position="137"/>
    </location>
</feature>
<evidence type="ECO:0000256" key="1">
    <source>
        <dbReference type="SAM" id="Coils"/>
    </source>
</evidence>
<evidence type="ECO:0008006" key="5">
    <source>
        <dbReference type="Google" id="ProtNLM"/>
    </source>
</evidence>
<dbReference type="OrthoDB" id="3918393at2759"/>
<keyword evidence="1" id="KW-0175">Coiled coil</keyword>